<keyword evidence="5" id="KW-1185">Reference proteome</keyword>
<dbReference type="InterPro" id="IPR019734">
    <property type="entry name" value="TPR_rpt"/>
</dbReference>
<accession>A0ABQ7J447</accession>
<evidence type="ECO:0000256" key="3">
    <source>
        <dbReference type="SAM" id="SignalP"/>
    </source>
</evidence>
<dbReference type="Gene3D" id="1.25.40.10">
    <property type="entry name" value="Tetratricopeptide repeat domain"/>
    <property type="match status" value="1"/>
</dbReference>
<dbReference type="InterPro" id="IPR011990">
    <property type="entry name" value="TPR-like_helical_dom_sf"/>
</dbReference>
<comment type="caution">
    <text evidence="4">The sequence shown here is derived from an EMBL/GenBank/DDBJ whole genome shotgun (WGS) entry which is preliminary data.</text>
</comment>
<keyword evidence="2" id="KW-0802">TPR repeat</keyword>
<gene>
    <name evidence="4" type="ORF">IE077_003083</name>
</gene>
<dbReference type="SUPFAM" id="SSF48452">
    <property type="entry name" value="TPR-like"/>
    <property type="match status" value="1"/>
</dbReference>
<organism evidence="4 5">
    <name type="scientific">Cardiosporidium cionae</name>
    <dbReference type="NCBI Taxonomy" id="476202"/>
    <lineage>
        <taxon>Eukaryota</taxon>
        <taxon>Sar</taxon>
        <taxon>Alveolata</taxon>
        <taxon>Apicomplexa</taxon>
        <taxon>Aconoidasida</taxon>
        <taxon>Nephromycida</taxon>
        <taxon>Cardiosporidium</taxon>
    </lineage>
</organism>
<evidence type="ECO:0000313" key="4">
    <source>
        <dbReference type="EMBL" id="KAF8817891.1"/>
    </source>
</evidence>
<name>A0ABQ7J447_9APIC</name>
<proteinExistence type="predicted"/>
<dbReference type="SMART" id="SM00028">
    <property type="entry name" value="TPR"/>
    <property type="match status" value="3"/>
</dbReference>
<dbReference type="PANTHER" id="PTHR45831">
    <property type="entry name" value="LD24721P"/>
    <property type="match status" value="1"/>
</dbReference>
<feature type="signal peptide" evidence="3">
    <location>
        <begin position="1"/>
        <end position="26"/>
    </location>
</feature>
<reference evidence="4 5" key="1">
    <citation type="journal article" date="2020" name="bioRxiv">
        <title>Metabolic contributions of an alphaproteobacterial endosymbiont in the apicomplexan Cardiosporidium cionae.</title>
        <authorList>
            <person name="Hunter E.S."/>
            <person name="Paight C.J."/>
            <person name="Lane C.E."/>
        </authorList>
    </citation>
    <scope>NUCLEOTIDE SEQUENCE [LARGE SCALE GENOMIC DNA]</scope>
    <source>
        <strain evidence="4">ESH_2018</strain>
    </source>
</reference>
<evidence type="ECO:0000313" key="5">
    <source>
        <dbReference type="Proteomes" id="UP000823046"/>
    </source>
</evidence>
<dbReference type="EMBL" id="JADAQX010001269">
    <property type="protein sequence ID" value="KAF8817891.1"/>
    <property type="molecule type" value="Genomic_DNA"/>
</dbReference>
<evidence type="ECO:0000256" key="1">
    <source>
        <dbReference type="ARBA" id="ARBA00022737"/>
    </source>
</evidence>
<dbReference type="PANTHER" id="PTHR45831:SF2">
    <property type="entry name" value="LD24721P"/>
    <property type="match status" value="1"/>
</dbReference>
<keyword evidence="3" id="KW-0732">Signal</keyword>
<dbReference type="InterPro" id="IPR047150">
    <property type="entry name" value="SGT"/>
</dbReference>
<keyword evidence="1" id="KW-0677">Repeat</keyword>
<feature type="chain" id="PRO_5047401752" evidence="3">
    <location>
        <begin position="27"/>
        <end position="442"/>
    </location>
</feature>
<evidence type="ECO:0000256" key="2">
    <source>
        <dbReference type="ARBA" id="ARBA00022803"/>
    </source>
</evidence>
<sequence>MRCHSLFAFVVLSWWTLPLQFENAASFKHNHVSQPLSYGFSPLLPLVSCYGLFHCRRHRRISRPNLSCLLLGGSLDPSQSSNSYASPNEKSVTNVCLIFLRDTQSGDIFCDALINLVSHTSDKNRVHVLLETRDTVEDIQEEAQAASFCQNASSIFSQTASSKVASLSTMKTETHLVRPSYKENQVTAHYPLKKTIPSPLGHTLLYAGVAFLSKNESEPDAPSRIPLKSLRDTMHLMHHFLPHIPTNKIAEKAITMIEVGMSHLKNQRFTDALHMFNSAIRSLPLKRGFLEAYLHVHSAYIYLMMKKYSQAMDHANQAREIAPMYGMAWQRMGEAFRCTRQFWKALQAYEIAHYLDKRNTMHLEPLKKILKKMLEESYKDLSEFKGNFLDIHSATVKLPLGFAIHGNTRSYGGCSIGYIIQESNADKKELIAVEYDFASPQV</sequence>
<dbReference type="Proteomes" id="UP000823046">
    <property type="component" value="Unassembled WGS sequence"/>
</dbReference>
<protein>
    <submittedName>
        <fullName evidence="4">Uncharacterized protein</fullName>
    </submittedName>
</protein>